<feature type="signal peptide" evidence="1">
    <location>
        <begin position="1"/>
        <end position="34"/>
    </location>
</feature>
<dbReference type="EMBL" id="GGFL01012954">
    <property type="protein sequence ID" value="MBW77132.1"/>
    <property type="molecule type" value="Transcribed_RNA"/>
</dbReference>
<name>A0A2M4DHU4_ANODA</name>
<organism evidence="2">
    <name type="scientific">Anopheles darlingi</name>
    <name type="common">Mosquito</name>
    <dbReference type="NCBI Taxonomy" id="43151"/>
    <lineage>
        <taxon>Eukaryota</taxon>
        <taxon>Metazoa</taxon>
        <taxon>Ecdysozoa</taxon>
        <taxon>Arthropoda</taxon>
        <taxon>Hexapoda</taxon>
        <taxon>Insecta</taxon>
        <taxon>Pterygota</taxon>
        <taxon>Neoptera</taxon>
        <taxon>Endopterygota</taxon>
        <taxon>Diptera</taxon>
        <taxon>Nematocera</taxon>
        <taxon>Culicoidea</taxon>
        <taxon>Culicidae</taxon>
        <taxon>Anophelinae</taxon>
        <taxon>Anopheles</taxon>
    </lineage>
</organism>
<reference evidence="2" key="1">
    <citation type="submission" date="2018-01" db="EMBL/GenBank/DDBJ databases">
        <title>An insight into the sialome of Amazonian anophelines.</title>
        <authorList>
            <person name="Ribeiro J.M."/>
            <person name="Scarpassa V."/>
            <person name="Calvo E."/>
        </authorList>
    </citation>
    <scope>NUCLEOTIDE SEQUENCE</scope>
</reference>
<proteinExistence type="predicted"/>
<evidence type="ECO:0000256" key="1">
    <source>
        <dbReference type="SAM" id="SignalP"/>
    </source>
</evidence>
<accession>A0A2M4DHU4</accession>
<feature type="chain" id="PRO_5014733975" evidence="1">
    <location>
        <begin position="35"/>
        <end position="67"/>
    </location>
</feature>
<keyword evidence="1" id="KW-0732">Signal</keyword>
<protein>
    <submittedName>
        <fullName evidence="2">Putative secreted protein</fullName>
    </submittedName>
</protein>
<sequence length="67" mass="8137">MLMPITHDGIVVLTHPNLWYWWMFFHHLLLDVLGLRVRKCRKPEGSAVAGYRFRNLRNILRPYAWIF</sequence>
<dbReference type="AlphaFoldDB" id="A0A2M4DHU4"/>
<evidence type="ECO:0000313" key="2">
    <source>
        <dbReference type="EMBL" id="MBW77132.1"/>
    </source>
</evidence>